<feature type="compositionally biased region" description="Polar residues" evidence="1">
    <location>
        <begin position="145"/>
        <end position="161"/>
    </location>
</feature>
<feature type="non-terminal residue" evidence="3">
    <location>
        <position position="1"/>
    </location>
</feature>
<evidence type="ECO:0000256" key="2">
    <source>
        <dbReference type="SAM" id="SignalP"/>
    </source>
</evidence>
<reference evidence="3" key="2">
    <citation type="submission" date="2014-07" db="EMBL/GenBank/DDBJ databases">
        <authorList>
            <person name="Hull J."/>
        </authorList>
    </citation>
    <scope>NUCLEOTIDE SEQUENCE</scope>
</reference>
<dbReference type="AlphaFoldDB" id="A0A0A9XSN6"/>
<sequence length="161" mass="17926">DPTMLHIFLVVLLSLVGTSWNLPLALDEALIHLGKADMNLSAFYKALEKKDLKALPTCYKQMEGDRTLLKSDAKKLQSLVIKDSQNEKTLKRILEIQLDQTIFKLSVLIPDPNGDEKKVFLPAPAVSPKLEHKAEKLALHAHTPTHAQKPSHAQTPTHAQT</sequence>
<evidence type="ECO:0000313" key="3">
    <source>
        <dbReference type="EMBL" id="JAG22641.1"/>
    </source>
</evidence>
<organism evidence="3">
    <name type="scientific">Lygus hesperus</name>
    <name type="common">Western plant bug</name>
    <dbReference type="NCBI Taxonomy" id="30085"/>
    <lineage>
        <taxon>Eukaryota</taxon>
        <taxon>Metazoa</taxon>
        <taxon>Ecdysozoa</taxon>
        <taxon>Arthropoda</taxon>
        <taxon>Hexapoda</taxon>
        <taxon>Insecta</taxon>
        <taxon>Pterygota</taxon>
        <taxon>Neoptera</taxon>
        <taxon>Paraneoptera</taxon>
        <taxon>Hemiptera</taxon>
        <taxon>Heteroptera</taxon>
        <taxon>Panheteroptera</taxon>
        <taxon>Cimicomorpha</taxon>
        <taxon>Miridae</taxon>
        <taxon>Mirini</taxon>
        <taxon>Lygus</taxon>
    </lineage>
</organism>
<feature type="signal peptide" evidence="2">
    <location>
        <begin position="1"/>
        <end position="21"/>
    </location>
</feature>
<proteinExistence type="predicted"/>
<name>A0A0A9XSN6_LYGHE</name>
<evidence type="ECO:0000256" key="1">
    <source>
        <dbReference type="SAM" id="MobiDB-lite"/>
    </source>
</evidence>
<reference evidence="3" key="1">
    <citation type="journal article" date="2014" name="PLoS ONE">
        <title>Transcriptome-Based Identification of ABC Transporters in the Western Tarnished Plant Bug Lygus hesperus.</title>
        <authorList>
            <person name="Hull J.J."/>
            <person name="Chaney K."/>
            <person name="Geib S.M."/>
            <person name="Fabrick J.A."/>
            <person name="Brent C.S."/>
            <person name="Walsh D."/>
            <person name="Lavine L.C."/>
        </authorList>
    </citation>
    <scope>NUCLEOTIDE SEQUENCE</scope>
</reference>
<feature type="non-terminal residue" evidence="3">
    <location>
        <position position="161"/>
    </location>
</feature>
<keyword evidence="2" id="KW-0732">Signal</keyword>
<dbReference type="EMBL" id="GBHO01020963">
    <property type="protein sequence ID" value="JAG22641.1"/>
    <property type="molecule type" value="Transcribed_RNA"/>
</dbReference>
<protein>
    <submittedName>
        <fullName evidence="3">Lipoyl synthase</fullName>
    </submittedName>
</protein>
<gene>
    <name evidence="3" type="primary">lipA_1</name>
    <name evidence="3" type="ORF">CM83_13790</name>
</gene>
<feature type="region of interest" description="Disordered" evidence="1">
    <location>
        <begin position="131"/>
        <end position="161"/>
    </location>
</feature>
<feature type="chain" id="PRO_5002054567" evidence="2">
    <location>
        <begin position="22"/>
        <end position="161"/>
    </location>
</feature>
<accession>A0A0A9XSN6</accession>